<dbReference type="OrthoDB" id="16516at2759"/>
<dbReference type="EMBL" id="KZ680210">
    <property type="protein sequence ID" value="PTB67886.1"/>
    <property type="molecule type" value="Genomic_DNA"/>
</dbReference>
<dbReference type="PANTHER" id="PTHR12801">
    <property type="entry name" value="RNA EXONUCLEASE REXO1 / RECO3 FAMILY MEMBER-RELATED"/>
    <property type="match status" value="1"/>
</dbReference>
<dbReference type="AlphaFoldDB" id="A0A2T4BEZ6"/>
<accession>A0A2T4BEZ6</accession>
<dbReference type="RefSeq" id="XP_024751206.1">
    <property type="nucleotide sequence ID" value="XM_024889106.1"/>
</dbReference>
<feature type="domain" description="Exonuclease" evidence="4">
    <location>
        <begin position="2"/>
        <end position="186"/>
    </location>
</feature>
<name>A0A2T4BEZ6_9HYPO</name>
<evidence type="ECO:0000313" key="6">
    <source>
        <dbReference type="Proteomes" id="UP000241546"/>
    </source>
</evidence>
<dbReference type="GO" id="GO:0004527">
    <property type="term" value="F:exonuclease activity"/>
    <property type="evidence" value="ECO:0007669"/>
    <property type="project" value="UniProtKB-KW"/>
</dbReference>
<dbReference type="InterPro" id="IPR047021">
    <property type="entry name" value="REXO1/3/4-like"/>
</dbReference>
<dbReference type="GO" id="GO:0003676">
    <property type="term" value="F:nucleic acid binding"/>
    <property type="evidence" value="ECO:0007669"/>
    <property type="project" value="InterPro"/>
</dbReference>
<organism evidence="5 6">
    <name type="scientific">Trichoderma citrinoviride</name>
    <dbReference type="NCBI Taxonomy" id="58853"/>
    <lineage>
        <taxon>Eukaryota</taxon>
        <taxon>Fungi</taxon>
        <taxon>Dikarya</taxon>
        <taxon>Ascomycota</taxon>
        <taxon>Pezizomycotina</taxon>
        <taxon>Sordariomycetes</taxon>
        <taxon>Hypocreomycetidae</taxon>
        <taxon>Hypocreales</taxon>
        <taxon>Hypocreaceae</taxon>
        <taxon>Trichoderma</taxon>
    </lineage>
</organism>
<feature type="non-terminal residue" evidence="5">
    <location>
        <position position="1"/>
    </location>
</feature>
<dbReference type="SMART" id="SM00479">
    <property type="entry name" value="EXOIII"/>
    <property type="match status" value="1"/>
</dbReference>
<dbReference type="InterPro" id="IPR012337">
    <property type="entry name" value="RNaseH-like_sf"/>
</dbReference>
<dbReference type="InterPro" id="IPR013520">
    <property type="entry name" value="Ribonucl_H"/>
</dbReference>
<keyword evidence="6" id="KW-1185">Reference proteome</keyword>
<protein>
    <recommendedName>
        <fullName evidence="4">Exonuclease domain-containing protein</fullName>
    </recommendedName>
</protein>
<dbReference type="Proteomes" id="UP000241546">
    <property type="component" value="Unassembled WGS sequence"/>
</dbReference>
<evidence type="ECO:0000256" key="3">
    <source>
        <dbReference type="ARBA" id="ARBA00022839"/>
    </source>
</evidence>
<evidence type="ECO:0000256" key="1">
    <source>
        <dbReference type="ARBA" id="ARBA00022722"/>
    </source>
</evidence>
<dbReference type="GO" id="GO:0000027">
    <property type="term" value="P:ribosomal large subunit assembly"/>
    <property type="evidence" value="ECO:0007669"/>
    <property type="project" value="TreeGrafter"/>
</dbReference>
<keyword evidence="1" id="KW-0540">Nuclease</keyword>
<proteinExistence type="predicted"/>
<feature type="non-terminal residue" evidence="5">
    <location>
        <position position="195"/>
    </location>
</feature>
<dbReference type="GO" id="GO:0006364">
    <property type="term" value="P:rRNA processing"/>
    <property type="evidence" value="ECO:0007669"/>
    <property type="project" value="TreeGrafter"/>
</dbReference>
<dbReference type="SUPFAM" id="SSF53098">
    <property type="entry name" value="Ribonuclease H-like"/>
    <property type="match status" value="1"/>
</dbReference>
<sequence length="195" mass="21588">RKAIAIACHAAETPDGGAEPVSICVIDFLTGQTLIDSFIAPPCEISDWKTDVHGVSARTIENAVKGNNCLQGWREARTRLCEYVGARTIFVGCAIWRDLALLRVFHRGVVDAKILAMEALFTEAERANGDGLEAKKWEVDGLCMGLLGMEMRAGGGAMKGKRVRDPYEDVLVAREIVLRFLQRPGFVRSWVKRER</sequence>
<evidence type="ECO:0000313" key="5">
    <source>
        <dbReference type="EMBL" id="PTB67886.1"/>
    </source>
</evidence>
<dbReference type="PANTHER" id="PTHR12801:SF114">
    <property type="entry name" value="EXONUCLEASE, PUTATIVE (AFU_ORTHOLOGUE AFUA_7G00870)-RELATED"/>
    <property type="match status" value="1"/>
</dbReference>
<dbReference type="Gene3D" id="3.30.420.10">
    <property type="entry name" value="Ribonuclease H-like superfamily/Ribonuclease H"/>
    <property type="match status" value="1"/>
</dbReference>
<reference evidence="6" key="1">
    <citation type="submission" date="2016-07" db="EMBL/GenBank/DDBJ databases">
        <title>Multiple horizontal gene transfer events from other fungi enriched the ability of initially mycotrophic Trichoderma (Ascomycota) to feed on dead plant biomass.</title>
        <authorList>
            <consortium name="DOE Joint Genome Institute"/>
            <person name="Atanasova L."/>
            <person name="Chenthamara K."/>
            <person name="Zhang J."/>
            <person name="Grujic M."/>
            <person name="Henrissat B."/>
            <person name="Kuo A."/>
            <person name="Aerts A."/>
            <person name="Salamov A."/>
            <person name="Lipzen A."/>
            <person name="Labutti K."/>
            <person name="Barry K."/>
            <person name="Miao Y."/>
            <person name="Rahimi M.J."/>
            <person name="Shen Q."/>
            <person name="Grigoriev I.V."/>
            <person name="Kubicek C.P."/>
            <person name="Druzhinina I.S."/>
        </authorList>
    </citation>
    <scope>NUCLEOTIDE SEQUENCE [LARGE SCALE GENOMIC DNA]</scope>
    <source>
        <strain evidence="6">TUCIM 6016</strain>
    </source>
</reference>
<evidence type="ECO:0000256" key="2">
    <source>
        <dbReference type="ARBA" id="ARBA00022801"/>
    </source>
</evidence>
<gene>
    <name evidence="5" type="ORF">BBK36DRAFT_1097492</name>
</gene>
<dbReference type="GeneID" id="36597225"/>
<evidence type="ECO:0000259" key="4">
    <source>
        <dbReference type="SMART" id="SM00479"/>
    </source>
</evidence>
<dbReference type="GO" id="GO:0005634">
    <property type="term" value="C:nucleus"/>
    <property type="evidence" value="ECO:0007669"/>
    <property type="project" value="TreeGrafter"/>
</dbReference>
<keyword evidence="3" id="KW-0269">Exonuclease</keyword>
<keyword evidence="2" id="KW-0378">Hydrolase</keyword>
<dbReference type="InterPro" id="IPR036397">
    <property type="entry name" value="RNaseH_sf"/>
</dbReference>